<keyword evidence="4" id="KW-1133">Transmembrane helix</keyword>
<keyword evidence="7" id="KW-1185">Reference proteome</keyword>
<evidence type="ECO:0000256" key="2">
    <source>
        <dbReference type="ARBA" id="ARBA00022630"/>
    </source>
</evidence>
<dbReference type="InterPro" id="IPR051871">
    <property type="entry name" value="GMC_Oxidoreductase-Related"/>
</dbReference>
<dbReference type="Gene3D" id="3.50.50.60">
    <property type="entry name" value="FAD/NAD(P)-binding domain"/>
    <property type="match status" value="1"/>
</dbReference>
<dbReference type="GO" id="GO:0016614">
    <property type="term" value="F:oxidoreductase activity, acting on CH-OH group of donors"/>
    <property type="evidence" value="ECO:0007669"/>
    <property type="project" value="InterPro"/>
</dbReference>
<dbReference type="PANTHER" id="PTHR45968">
    <property type="entry name" value="OSJNBA0019K04.7 PROTEIN"/>
    <property type="match status" value="1"/>
</dbReference>
<name>A0AAV3RDL6_LITER</name>
<comment type="caution">
    <text evidence="6">The sequence shown here is derived from an EMBL/GenBank/DDBJ whole genome shotgun (WGS) entry which is preliminary data.</text>
</comment>
<dbReference type="InterPro" id="IPR000172">
    <property type="entry name" value="GMC_OxRdtase_N"/>
</dbReference>
<evidence type="ECO:0000256" key="4">
    <source>
        <dbReference type="SAM" id="Phobius"/>
    </source>
</evidence>
<protein>
    <recommendedName>
        <fullName evidence="5">Glucose-methanol-choline oxidoreductase N-terminal domain-containing protein</fullName>
    </recommendedName>
</protein>
<keyword evidence="4" id="KW-0472">Membrane</keyword>
<dbReference type="SUPFAM" id="SSF51905">
    <property type="entry name" value="FAD/NAD(P)-binding domain"/>
    <property type="match status" value="1"/>
</dbReference>
<keyword evidence="3" id="KW-0274">FAD</keyword>
<keyword evidence="4" id="KW-0812">Transmembrane</keyword>
<proteinExistence type="predicted"/>
<dbReference type="InterPro" id="IPR036188">
    <property type="entry name" value="FAD/NAD-bd_sf"/>
</dbReference>
<dbReference type="Pfam" id="PF00732">
    <property type="entry name" value="GMC_oxred_N"/>
    <property type="match status" value="1"/>
</dbReference>
<dbReference type="AlphaFoldDB" id="A0AAV3RDL6"/>
<feature type="domain" description="Glucose-methanol-choline oxidoreductase N-terminal" evidence="5">
    <location>
        <begin position="48"/>
        <end position="161"/>
    </location>
</feature>
<accession>A0AAV3RDL6</accession>
<dbReference type="PANTHER" id="PTHR45968:SF31">
    <property type="entry name" value="GLUCOSE-METHANOL-CHOLINE (GMC) OXIDOREDUCTASE FAMILY PROTEIN"/>
    <property type="match status" value="1"/>
</dbReference>
<dbReference type="Proteomes" id="UP001454036">
    <property type="component" value="Unassembled WGS sequence"/>
</dbReference>
<reference evidence="6 7" key="1">
    <citation type="submission" date="2024-01" db="EMBL/GenBank/DDBJ databases">
        <title>The complete chloroplast genome sequence of Lithospermum erythrorhizon: insights into the phylogenetic relationship among Boraginaceae species and the maternal lineages of purple gromwells.</title>
        <authorList>
            <person name="Okada T."/>
            <person name="Watanabe K."/>
        </authorList>
    </citation>
    <scope>NUCLEOTIDE SEQUENCE [LARGE SCALE GENOMIC DNA]</scope>
</reference>
<evidence type="ECO:0000313" key="7">
    <source>
        <dbReference type="Proteomes" id="UP001454036"/>
    </source>
</evidence>
<comment type="cofactor">
    <cofactor evidence="1">
        <name>FAD</name>
        <dbReference type="ChEBI" id="CHEBI:57692"/>
    </cofactor>
</comment>
<sequence length="254" mass="27939">MNYSGIITYFLAIFVIAFVHSTSFCFSEKAPYSTFAKDATLAQPTEYYDYIIIGGGTSGCALAATLSEGAKVLLLERGGLPYNYPNINHIQGFASTLLDVSPSSPSQPFISTDGVFNHRGRVLGGGSALNAGFFSRASDEYVKRVGWYQSLVNESYEWVERKVAFRPSMLSWQTAVRDGLLEAGVLPDNGFTFEHLIGTKFGGTIFDENGHRHTAADLLEYADPRMINVHLFATVHQILFQTTKGKLFTSIVNC</sequence>
<dbReference type="Gene3D" id="3.30.410.40">
    <property type="match status" value="1"/>
</dbReference>
<dbReference type="EMBL" id="BAABME010026104">
    <property type="protein sequence ID" value="GAA0173301.1"/>
    <property type="molecule type" value="Genomic_DNA"/>
</dbReference>
<evidence type="ECO:0000256" key="3">
    <source>
        <dbReference type="ARBA" id="ARBA00022827"/>
    </source>
</evidence>
<evidence type="ECO:0000313" key="6">
    <source>
        <dbReference type="EMBL" id="GAA0173301.1"/>
    </source>
</evidence>
<keyword evidence="2" id="KW-0285">Flavoprotein</keyword>
<organism evidence="6 7">
    <name type="scientific">Lithospermum erythrorhizon</name>
    <name type="common">Purple gromwell</name>
    <name type="synonym">Lithospermum officinale var. erythrorhizon</name>
    <dbReference type="NCBI Taxonomy" id="34254"/>
    <lineage>
        <taxon>Eukaryota</taxon>
        <taxon>Viridiplantae</taxon>
        <taxon>Streptophyta</taxon>
        <taxon>Embryophyta</taxon>
        <taxon>Tracheophyta</taxon>
        <taxon>Spermatophyta</taxon>
        <taxon>Magnoliopsida</taxon>
        <taxon>eudicotyledons</taxon>
        <taxon>Gunneridae</taxon>
        <taxon>Pentapetalae</taxon>
        <taxon>asterids</taxon>
        <taxon>lamiids</taxon>
        <taxon>Boraginales</taxon>
        <taxon>Boraginaceae</taxon>
        <taxon>Boraginoideae</taxon>
        <taxon>Lithospermeae</taxon>
        <taxon>Lithospermum</taxon>
    </lineage>
</organism>
<evidence type="ECO:0000256" key="1">
    <source>
        <dbReference type="ARBA" id="ARBA00001974"/>
    </source>
</evidence>
<dbReference type="GO" id="GO:0050660">
    <property type="term" value="F:flavin adenine dinucleotide binding"/>
    <property type="evidence" value="ECO:0007669"/>
    <property type="project" value="InterPro"/>
</dbReference>
<feature type="transmembrane region" description="Helical" evidence="4">
    <location>
        <begin position="6"/>
        <end position="27"/>
    </location>
</feature>
<gene>
    <name evidence="6" type="ORF">LIER_41496</name>
</gene>
<evidence type="ECO:0000259" key="5">
    <source>
        <dbReference type="Pfam" id="PF00732"/>
    </source>
</evidence>